<dbReference type="OrthoDB" id="2461643at2759"/>
<evidence type="ECO:0000313" key="2">
    <source>
        <dbReference type="Proteomes" id="UP001153678"/>
    </source>
</evidence>
<gene>
    <name evidence="1" type="ORF">FWILDA_LOCUS18980</name>
</gene>
<dbReference type="AlphaFoldDB" id="A0A9W4X3H3"/>
<organism evidence="1 2">
    <name type="scientific">Funneliformis geosporum</name>
    <dbReference type="NCBI Taxonomy" id="1117311"/>
    <lineage>
        <taxon>Eukaryota</taxon>
        <taxon>Fungi</taxon>
        <taxon>Fungi incertae sedis</taxon>
        <taxon>Mucoromycota</taxon>
        <taxon>Glomeromycotina</taxon>
        <taxon>Glomeromycetes</taxon>
        <taxon>Glomerales</taxon>
        <taxon>Glomeraceae</taxon>
        <taxon>Funneliformis</taxon>
    </lineage>
</organism>
<dbReference type="EMBL" id="CAMKVN010020744">
    <property type="protein sequence ID" value="CAI2199250.1"/>
    <property type="molecule type" value="Genomic_DNA"/>
</dbReference>
<evidence type="ECO:0000313" key="1">
    <source>
        <dbReference type="EMBL" id="CAI2199250.1"/>
    </source>
</evidence>
<protein>
    <submittedName>
        <fullName evidence="1">9350_t:CDS:1</fullName>
    </submittedName>
</protein>
<dbReference type="Proteomes" id="UP001153678">
    <property type="component" value="Unassembled WGS sequence"/>
</dbReference>
<feature type="non-terminal residue" evidence="1">
    <location>
        <position position="154"/>
    </location>
</feature>
<reference evidence="1" key="1">
    <citation type="submission" date="2022-08" db="EMBL/GenBank/DDBJ databases">
        <authorList>
            <person name="Kallberg Y."/>
            <person name="Tangrot J."/>
            <person name="Rosling A."/>
        </authorList>
    </citation>
    <scope>NUCLEOTIDE SEQUENCE</scope>
    <source>
        <strain evidence="1">Wild A</strain>
    </source>
</reference>
<proteinExistence type="predicted"/>
<dbReference type="SUPFAM" id="SSF56219">
    <property type="entry name" value="DNase I-like"/>
    <property type="match status" value="1"/>
</dbReference>
<feature type="non-terminal residue" evidence="1">
    <location>
        <position position="1"/>
    </location>
</feature>
<comment type="caution">
    <text evidence="1">The sequence shown here is derived from an EMBL/GenBank/DDBJ whole genome shotgun (WGS) entry which is preliminary data.</text>
</comment>
<dbReference type="Gene3D" id="3.60.10.10">
    <property type="entry name" value="Endonuclease/exonuclease/phosphatase"/>
    <property type="match status" value="1"/>
</dbReference>
<dbReference type="InterPro" id="IPR036691">
    <property type="entry name" value="Endo/exonu/phosph_ase_sf"/>
</dbReference>
<accession>A0A9W4X3H3</accession>
<name>A0A9W4X3H3_9GLOM</name>
<keyword evidence="2" id="KW-1185">Reference proteome</keyword>
<sequence length="154" mass="17788">DKRFFTNLNNLNLFDTFTVKYDSQRSDYPTHQGPMSSSRIDYVWSSVDVISNFIGCETVQLASTLTDHSIVVLYIENFLDIKNNKRNIPLKKVYDYDKMTEDNCLPTQWYTSIEKFYTIMNDFGIGYVRLPPNPTTIIAKSICSDIDLLLGCIL</sequence>